<evidence type="ECO:0000313" key="1">
    <source>
        <dbReference type="EMBL" id="GHA16756.1"/>
    </source>
</evidence>
<dbReference type="AlphaFoldDB" id="A0A918RY02"/>
<gene>
    <name evidence="1" type="ORF">GCM10007989_09860</name>
</gene>
<dbReference type="SUPFAM" id="SSF53335">
    <property type="entry name" value="S-adenosyl-L-methionine-dependent methyltransferases"/>
    <property type="match status" value="1"/>
</dbReference>
<sequence>MPISKLNSVLVVERRLPTDPVNFYDANAVAYAADGSVNSRLLPFLSKVRTGGSILELGTGSGKDAKVMIERGFVVDATDGSTELAAIASSYLGQTVRTMRFEELAAQEAYDGIYAAASLLHVPRTDLPSVLRKIYTAIRSNGVVWASFKVGSNEGVDSLGRYYNYLDTAELTALWESAGPWAQIELEEWLGSGFDDQPTNWAAITAVR</sequence>
<organism evidence="1 2">
    <name type="scientific">Devosia pacifica</name>
    <dbReference type="NCBI Taxonomy" id="1335967"/>
    <lineage>
        <taxon>Bacteria</taxon>
        <taxon>Pseudomonadati</taxon>
        <taxon>Pseudomonadota</taxon>
        <taxon>Alphaproteobacteria</taxon>
        <taxon>Hyphomicrobiales</taxon>
        <taxon>Devosiaceae</taxon>
        <taxon>Devosia</taxon>
    </lineage>
</organism>
<reference evidence="1" key="2">
    <citation type="submission" date="2020-09" db="EMBL/GenBank/DDBJ databases">
        <authorList>
            <person name="Sun Q."/>
            <person name="Kim S."/>
        </authorList>
    </citation>
    <scope>NUCLEOTIDE SEQUENCE</scope>
    <source>
        <strain evidence="1">KCTC 32437</strain>
    </source>
</reference>
<dbReference type="CDD" id="cd02440">
    <property type="entry name" value="AdoMet_MTases"/>
    <property type="match status" value="1"/>
</dbReference>
<evidence type="ECO:0000313" key="2">
    <source>
        <dbReference type="Proteomes" id="UP000646579"/>
    </source>
</evidence>
<keyword evidence="1" id="KW-0489">Methyltransferase</keyword>
<dbReference type="EMBL" id="BMZE01000001">
    <property type="protein sequence ID" value="GHA16756.1"/>
    <property type="molecule type" value="Genomic_DNA"/>
</dbReference>
<dbReference type="Pfam" id="PF13489">
    <property type="entry name" value="Methyltransf_23"/>
    <property type="match status" value="1"/>
</dbReference>
<dbReference type="PANTHER" id="PTHR43861:SF1">
    <property type="entry name" value="TRANS-ACONITATE 2-METHYLTRANSFERASE"/>
    <property type="match status" value="1"/>
</dbReference>
<dbReference type="PANTHER" id="PTHR43861">
    <property type="entry name" value="TRANS-ACONITATE 2-METHYLTRANSFERASE-RELATED"/>
    <property type="match status" value="1"/>
</dbReference>
<proteinExistence type="predicted"/>
<accession>A0A918RY02</accession>
<protein>
    <submittedName>
        <fullName evidence="1">SAM-dependent methyltransferase</fullName>
    </submittedName>
</protein>
<name>A0A918RY02_9HYPH</name>
<dbReference type="InterPro" id="IPR029063">
    <property type="entry name" value="SAM-dependent_MTases_sf"/>
</dbReference>
<comment type="caution">
    <text evidence="1">The sequence shown here is derived from an EMBL/GenBank/DDBJ whole genome shotgun (WGS) entry which is preliminary data.</text>
</comment>
<dbReference type="Gene3D" id="3.40.50.150">
    <property type="entry name" value="Vaccinia Virus protein VP39"/>
    <property type="match status" value="1"/>
</dbReference>
<dbReference type="Proteomes" id="UP000646579">
    <property type="component" value="Unassembled WGS sequence"/>
</dbReference>
<dbReference type="GO" id="GO:0008168">
    <property type="term" value="F:methyltransferase activity"/>
    <property type="evidence" value="ECO:0007669"/>
    <property type="project" value="UniProtKB-KW"/>
</dbReference>
<keyword evidence="1" id="KW-0808">Transferase</keyword>
<keyword evidence="2" id="KW-1185">Reference proteome</keyword>
<dbReference type="GO" id="GO:0032259">
    <property type="term" value="P:methylation"/>
    <property type="evidence" value="ECO:0007669"/>
    <property type="project" value="UniProtKB-KW"/>
</dbReference>
<reference evidence="1" key="1">
    <citation type="journal article" date="2014" name="Int. J. Syst. Evol. Microbiol.">
        <title>Complete genome sequence of Corynebacterium casei LMG S-19264T (=DSM 44701T), isolated from a smear-ripened cheese.</title>
        <authorList>
            <consortium name="US DOE Joint Genome Institute (JGI-PGF)"/>
            <person name="Walter F."/>
            <person name="Albersmeier A."/>
            <person name="Kalinowski J."/>
            <person name="Ruckert C."/>
        </authorList>
    </citation>
    <scope>NUCLEOTIDE SEQUENCE</scope>
    <source>
        <strain evidence="1">KCTC 32437</strain>
    </source>
</reference>